<dbReference type="RefSeq" id="WP_068141365.1">
    <property type="nucleotide sequence ID" value="NZ_CP042914.1"/>
</dbReference>
<dbReference type="KEGG" id="rul:UC8_05710"/>
<dbReference type="EMBL" id="CP042914">
    <property type="protein sequence ID" value="QEG38614.1"/>
    <property type="molecule type" value="Genomic_DNA"/>
</dbReference>
<evidence type="ECO:0000313" key="4">
    <source>
        <dbReference type="Proteomes" id="UP000325286"/>
    </source>
</evidence>
<dbReference type="AlphaFoldDB" id="A0A5B9QIB6"/>
<feature type="compositionally biased region" description="Low complexity" evidence="2">
    <location>
        <begin position="62"/>
        <end position="79"/>
    </location>
</feature>
<reference evidence="3 4" key="1">
    <citation type="submission" date="2019-08" db="EMBL/GenBank/DDBJ databases">
        <title>Deep-cultivation of Planctomycetes and their phenomic and genomic characterization uncovers novel biology.</title>
        <authorList>
            <person name="Wiegand S."/>
            <person name="Jogler M."/>
            <person name="Boedeker C."/>
            <person name="Pinto D."/>
            <person name="Vollmers J."/>
            <person name="Rivas-Marin E."/>
            <person name="Kohn T."/>
            <person name="Peeters S.H."/>
            <person name="Heuer A."/>
            <person name="Rast P."/>
            <person name="Oberbeckmann S."/>
            <person name="Bunk B."/>
            <person name="Jeske O."/>
            <person name="Meyerdierks A."/>
            <person name="Storesund J.E."/>
            <person name="Kallscheuer N."/>
            <person name="Luecker S."/>
            <person name="Lage O.M."/>
            <person name="Pohl T."/>
            <person name="Merkel B.J."/>
            <person name="Hornburger P."/>
            <person name="Mueller R.-W."/>
            <person name="Bruemmer F."/>
            <person name="Labrenz M."/>
            <person name="Spormann A.M."/>
            <person name="Op den Camp H."/>
            <person name="Overmann J."/>
            <person name="Amann R."/>
            <person name="Jetten M.S.M."/>
            <person name="Mascher T."/>
            <person name="Medema M.H."/>
            <person name="Devos D.P."/>
            <person name="Kaster A.-K."/>
            <person name="Ovreas L."/>
            <person name="Rohde M."/>
            <person name="Galperin M.Y."/>
            <person name="Jogler C."/>
        </authorList>
    </citation>
    <scope>NUCLEOTIDE SEQUENCE [LARGE SCALE GENOMIC DNA]</scope>
    <source>
        <strain evidence="3 4">UC8</strain>
    </source>
</reference>
<keyword evidence="4" id="KW-1185">Reference proteome</keyword>
<keyword evidence="1" id="KW-0175">Coiled coil</keyword>
<evidence type="ECO:0000256" key="1">
    <source>
        <dbReference type="SAM" id="Coils"/>
    </source>
</evidence>
<sequence length="172" mass="18888">MAAETHLGRIRAPSSHVFQHRAGSATDAAARPVGNQPASAEAGRRIDPPHHGGQRPQSDDNTLPTATAAPSGPATAAQTNDDAGSSLLHAHAEDLVHNLQTWAELLDRRESELHAAMALQENRERSFRLWSQSQQQQLQQLEREALRLREELKQQARRLALTARPDAIDATR</sequence>
<protein>
    <submittedName>
        <fullName evidence="3">Uncharacterized protein</fullName>
    </submittedName>
</protein>
<evidence type="ECO:0000256" key="2">
    <source>
        <dbReference type="SAM" id="MobiDB-lite"/>
    </source>
</evidence>
<gene>
    <name evidence="3" type="ORF">UC8_05710</name>
</gene>
<proteinExistence type="predicted"/>
<dbReference type="Proteomes" id="UP000325286">
    <property type="component" value="Chromosome"/>
</dbReference>
<dbReference type="OrthoDB" id="282142at2"/>
<feature type="region of interest" description="Disordered" evidence="2">
    <location>
        <begin position="1"/>
        <end position="88"/>
    </location>
</feature>
<name>A0A5B9QIB6_9BACT</name>
<organism evidence="3 4">
    <name type="scientific">Roseimaritima ulvae</name>
    <dbReference type="NCBI Taxonomy" id="980254"/>
    <lineage>
        <taxon>Bacteria</taxon>
        <taxon>Pseudomonadati</taxon>
        <taxon>Planctomycetota</taxon>
        <taxon>Planctomycetia</taxon>
        <taxon>Pirellulales</taxon>
        <taxon>Pirellulaceae</taxon>
        <taxon>Roseimaritima</taxon>
    </lineage>
</organism>
<accession>A0A5B9QIB6</accession>
<feature type="coiled-coil region" evidence="1">
    <location>
        <begin position="131"/>
        <end position="158"/>
    </location>
</feature>
<evidence type="ECO:0000313" key="3">
    <source>
        <dbReference type="EMBL" id="QEG38614.1"/>
    </source>
</evidence>